<dbReference type="InterPro" id="IPR016169">
    <property type="entry name" value="FAD-bd_PCMH_sub2"/>
</dbReference>
<dbReference type="PROSITE" id="PS51387">
    <property type="entry name" value="FAD_PCMH"/>
    <property type="match status" value="1"/>
</dbReference>
<evidence type="ECO:0000256" key="4">
    <source>
        <dbReference type="ARBA" id="ARBA00022827"/>
    </source>
</evidence>
<comment type="cofactor">
    <cofactor evidence="1">
        <name>FAD</name>
        <dbReference type="ChEBI" id="CHEBI:57692"/>
    </cofactor>
</comment>
<dbReference type="Pfam" id="PF01565">
    <property type="entry name" value="FAD_binding_4"/>
    <property type="match status" value="1"/>
</dbReference>
<gene>
    <name evidence="7" type="ORF">I8748_05020</name>
</gene>
<keyword evidence="8" id="KW-1185">Reference proteome</keyword>
<dbReference type="InterPro" id="IPR016170">
    <property type="entry name" value="Cytok_DH_C_sf"/>
</dbReference>
<dbReference type="PROSITE" id="PS00862">
    <property type="entry name" value="OX2_COVAL_FAD"/>
    <property type="match status" value="1"/>
</dbReference>
<dbReference type="SUPFAM" id="SSF56176">
    <property type="entry name" value="FAD-binding/transporter-associated domain-like"/>
    <property type="match status" value="1"/>
</dbReference>
<protein>
    <submittedName>
        <fullName evidence="7">FAD-binding protein</fullName>
    </submittedName>
</protein>
<evidence type="ECO:0000256" key="1">
    <source>
        <dbReference type="ARBA" id="ARBA00001974"/>
    </source>
</evidence>
<dbReference type="GO" id="GO:0009690">
    <property type="term" value="P:cytokinin metabolic process"/>
    <property type="evidence" value="ECO:0007669"/>
    <property type="project" value="InterPro"/>
</dbReference>
<evidence type="ECO:0000313" key="8">
    <source>
        <dbReference type="Proteomes" id="UP000632766"/>
    </source>
</evidence>
<evidence type="ECO:0000259" key="6">
    <source>
        <dbReference type="PROSITE" id="PS51387"/>
    </source>
</evidence>
<dbReference type="Pfam" id="PF09265">
    <property type="entry name" value="Cytokin-bind"/>
    <property type="match status" value="1"/>
</dbReference>
<dbReference type="GO" id="GO:0071949">
    <property type="term" value="F:FAD binding"/>
    <property type="evidence" value="ECO:0007669"/>
    <property type="project" value="InterPro"/>
</dbReference>
<organism evidence="7 8">
    <name type="scientific">Amazonocrinis nigriterrae CENA67</name>
    <dbReference type="NCBI Taxonomy" id="2794033"/>
    <lineage>
        <taxon>Bacteria</taxon>
        <taxon>Bacillati</taxon>
        <taxon>Cyanobacteriota</taxon>
        <taxon>Cyanophyceae</taxon>
        <taxon>Nostocales</taxon>
        <taxon>Nostocaceae</taxon>
        <taxon>Amazonocrinis</taxon>
        <taxon>Amazonocrinis nigriterrae</taxon>
    </lineage>
</organism>
<dbReference type="InterPro" id="IPR016166">
    <property type="entry name" value="FAD-bd_PCMH"/>
</dbReference>
<dbReference type="Gene3D" id="3.30.465.10">
    <property type="match status" value="1"/>
</dbReference>
<evidence type="ECO:0000256" key="5">
    <source>
        <dbReference type="ARBA" id="ARBA00023002"/>
    </source>
</evidence>
<dbReference type="InterPro" id="IPR016164">
    <property type="entry name" value="FAD-linked_Oxase-like_C"/>
</dbReference>
<dbReference type="PANTHER" id="PTHR13878:SF107">
    <property type="entry name" value="CYTOKININ DEHYDROGENASE 3"/>
    <property type="match status" value="1"/>
</dbReference>
<keyword evidence="5" id="KW-0560">Oxidoreductase</keyword>
<dbReference type="InterPro" id="IPR015345">
    <property type="entry name" value="Cytokinin_DH_FAD/cytokin-bd"/>
</dbReference>
<accession>A0A8J7L5S1</accession>
<evidence type="ECO:0000313" key="7">
    <source>
        <dbReference type="EMBL" id="MBH8561544.1"/>
    </source>
</evidence>
<dbReference type="InterPro" id="IPR006094">
    <property type="entry name" value="Oxid_FAD_bind_N"/>
</dbReference>
<dbReference type="InterPro" id="IPR050432">
    <property type="entry name" value="FAD-linked_Oxidoreductases_BP"/>
</dbReference>
<evidence type="ECO:0000256" key="2">
    <source>
        <dbReference type="ARBA" id="ARBA00005466"/>
    </source>
</evidence>
<name>A0A8J7L5S1_9NOST</name>
<comment type="similarity">
    <text evidence="2">Belongs to the oxygen-dependent FAD-linked oxidoreductase family.</text>
</comment>
<dbReference type="InterPro" id="IPR016167">
    <property type="entry name" value="FAD-bd_PCMH_sub1"/>
</dbReference>
<dbReference type="Gene3D" id="3.30.43.10">
    <property type="entry name" value="Uridine Diphospho-n-acetylenolpyruvylglucosamine Reductase, domain 2"/>
    <property type="match status" value="2"/>
</dbReference>
<keyword evidence="4" id="KW-0274">FAD</keyword>
<sequence>MNSIITDLKYIIEGEVSDAKTDLEAVSQDFGGIIQKFPQVVVRPHNSTDVAKAIKYAANHDLTISSRASGHSLSGQSLNQGGILLDMRNMNQIHEFHPDELWFKADAGVTWKQVVNTSIPHGVIPPVLTNNFEVTLGGTLSAGGLGLSSFRYGSQADNCLGLEVVTGTGDIVWCTPENNSELFYHVLCGYGQFGIMTKVQNRLRKYRPFTRSYFLCYDDLDSLLNDQRLLISENRIDGLVSLFSPCLLGVSRASQKGIKPLIQWFYRMQITLEVDSVNDIKQEKILSDLNFYRHIHTEDLTFEKFIQPIAEVPHPVDTANSWIDVLLPASAAKNYIDIALQRIPSFLDFRTIPVGSFCLNSHNTKMPMFPLPDEELIIGLGMYPTIPKSQVKPVIEQLNLLTDIGFQMGGKRYMATWVDFDITRWQLQFGDYWPQVNEIKKKYDPNGILNPGFFKYEEVVREEVNGSLFHSIISVA</sequence>
<dbReference type="AlphaFoldDB" id="A0A8J7L5S1"/>
<dbReference type="Gene3D" id="3.40.462.10">
    <property type="entry name" value="FAD-linked oxidases, C-terminal domain"/>
    <property type="match status" value="1"/>
</dbReference>
<feature type="domain" description="FAD-binding PCMH-type" evidence="6">
    <location>
        <begin position="34"/>
        <end position="206"/>
    </location>
</feature>
<dbReference type="PANTHER" id="PTHR13878">
    <property type="entry name" value="GULONOLACTONE OXIDASE"/>
    <property type="match status" value="1"/>
</dbReference>
<dbReference type="GO" id="GO:0019139">
    <property type="term" value="F:cytokinin dehydrogenase activity"/>
    <property type="evidence" value="ECO:0007669"/>
    <property type="project" value="InterPro"/>
</dbReference>
<dbReference type="EMBL" id="JAECZC010000005">
    <property type="protein sequence ID" value="MBH8561544.1"/>
    <property type="molecule type" value="Genomic_DNA"/>
</dbReference>
<dbReference type="Proteomes" id="UP000632766">
    <property type="component" value="Unassembled WGS sequence"/>
</dbReference>
<reference evidence="7 8" key="1">
    <citation type="journal article" date="2021" name="Int. J. Syst. Evol. Microbiol.">
        <title>Amazonocrinis nigriterrae gen. nov., sp. nov., Atlanticothrix silvestris gen. nov., sp. nov. and Dendronalium phyllosphericum gen. nov., sp. nov., nostocacean cyanobacteria from Brazilian environments.</title>
        <authorList>
            <person name="Alvarenga D.O."/>
            <person name="Andreote A.P.D."/>
            <person name="Branco L.H.Z."/>
            <person name="Delbaje E."/>
            <person name="Cruz R.B."/>
            <person name="Varani A.M."/>
            <person name="Fiore M.F."/>
        </authorList>
    </citation>
    <scope>NUCLEOTIDE SEQUENCE [LARGE SCALE GENOMIC DNA]</scope>
    <source>
        <strain evidence="7 8">CENA67</strain>
    </source>
</reference>
<dbReference type="RefSeq" id="WP_198123554.1">
    <property type="nucleotide sequence ID" value="NZ_JAECZC010000005.1"/>
</dbReference>
<comment type="caution">
    <text evidence="7">The sequence shown here is derived from an EMBL/GenBank/DDBJ whole genome shotgun (WGS) entry which is preliminary data.</text>
</comment>
<evidence type="ECO:0000256" key="3">
    <source>
        <dbReference type="ARBA" id="ARBA00022630"/>
    </source>
</evidence>
<dbReference type="SUPFAM" id="SSF55103">
    <property type="entry name" value="FAD-linked oxidases, C-terminal domain"/>
    <property type="match status" value="1"/>
</dbReference>
<keyword evidence="3" id="KW-0285">Flavoprotein</keyword>
<dbReference type="InterPro" id="IPR036318">
    <property type="entry name" value="FAD-bd_PCMH-like_sf"/>
</dbReference>
<proteinExistence type="inferred from homology"/>
<dbReference type="InterPro" id="IPR006093">
    <property type="entry name" value="Oxy_OxRdtase_FAD_BS"/>
</dbReference>